<name>A0A2U1L5T1_ARTAN</name>
<keyword evidence="1" id="KW-0479">Metal-binding</keyword>
<dbReference type="Pfam" id="PF00098">
    <property type="entry name" value="zf-CCHC"/>
    <property type="match status" value="1"/>
</dbReference>
<dbReference type="InterPro" id="IPR036875">
    <property type="entry name" value="Znf_CCHC_sf"/>
</dbReference>
<keyword evidence="4" id="KW-1185">Reference proteome</keyword>
<dbReference type="GO" id="GO:0003676">
    <property type="term" value="F:nucleic acid binding"/>
    <property type="evidence" value="ECO:0007669"/>
    <property type="project" value="InterPro"/>
</dbReference>
<dbReference type="InterPro" id="IPR005162">
    <property type="entry name" value="Retrotrans_gag_dom"/>
</dbReference>
<dbReference type="OrthoDB" id="1723079at2759"/>
<dbReference type="InterPro" id="IPR001878">
    <property type="entry name" value="Znf_CCHC"/>
</dbReference>
<evidence type="ECO:0000313" key="3">
    <source>
        <dbReference type="EMBL" id="PWA44345.1"/>
    </source>
</evidence>
<organism evidence="3 4">
    <name type="scientific">Artemisia annua</name>
    <name type="common">Sweet wormwood</name>
    <dbReference type="NCBI Taxonomy" id="35608"/>
    <lineage>
        <taxon>Eukaryota</taxon>
        <taxon>Viridiplantae</taxon>
        <taxon>Streptophyta</taxon>
        <taxon>Embryophyta</taxon>
        <taxon>Tracheophyta</taxon>
        <taxon>Spermatophyta</taxon>
        <taxon>Magnoliopsida</taxon>
        <taxon>eudicotyledons</taxon>
        <taxon>Gunneridae</taxon>
        <taxon>Pentapetalae</taxon>
        <taxon>asterids</taxon>
        <taxon>campanulids</taxon>
        <taxon>Asterales</taxon>
        <taxon>Asteraceae</taxon>
        <taxon>Asteroideae</taxon>
        <taxon>Anthemideae</taxon>
        <taxon>Artemisiinae</taxon>
        <taxon>Artemisia</taxon>
    </lineage>
</organism>
<dbReference type="AlphaFoldDB" id="A0A2U1L5T1"/>
<proteinExistence type="predicted"/>
<keyword evidence="1" id="KW-0863">Zinc-finger</keyword>
<gene>
    <name evidence="3" type="ORF">CTI12_AA527210</name>
</gene>
<dbReference type="GO" id="GO:0008270">
    <property type="term" value="F:zinc ion binding"/>
    <property type="evidence" value="ECO:0007669"/>
    <property type="project" value="UniProtKB-KW"/>
</dbReference>
<reference evidence="3 4" key="1">
    <citation type="journal article" date="2018" name="Mol. Plant">
        <title>The genome of Artemisia annua provides insight into the evolution of Asteraceae family and artemisinin biosynthesis.</title>
        <authorList>
            <person name="Shen Q."/>
            <person name="Zhang L."/>
            <person name="Liao Z."/>
            <person name="Wang S."/>
            <person name="Yan T."/>
            <person name="Shi P."/>
            <person name="Liu M."/>
            <person name="Fu X."/>
            <person name="Pan Q."/>
            <person name="Wang Y."/>
            <person name="Lv Z."/>
            <person name="Lu X."/>
            <person name="Zhang F."/>
            <person name="Jiang W."/>
            <person name="Ma Y."/>
            <person name="Chen M."/>
            <person name="Hao X."/>
            <person name="Li L."/>
            <person name="Tang Y."/>
            <person name="Lv G."/>
            <person name="Zhou Y."/>
            <person name="Sun X."/>
            <person name="Brodelius P.E."/>
            <person name="Rose J.K.C."/>
            <person name="Tang K."/>
        </authorList>
    </citation>
    <scope>NUCLEOTIDE SEQUENCE [LARGE SCALE GENOMIC DNA]</scope>
    <source>
        <strain evidence="4">cv. Huhao1</strain>
        <tissue evidence="3">Leaf</tissue>
    </source>
</reference>
<keyword evidence="1" id="KW-0862">Zinc</keyword>
<sequence length="192" mass="21975">MERELRRRFLPHNHDQILFYLLQHCAQGDRTVEVYSAEFRRLSSRNNLSETESQQVNRYINGLRPQIHDKISLIPVYTLDDAYNLAIRAENQLARNTGKQIVSTNSTTTKPSNPYARPVVGKCFKCGVPGHRLNECRATGGKINLTVKYDEFDNGEGTDNKDEDDVEICHLEGGDYATKEYTAHSFVIQRIL</sequence>
<evidence type="ECO:0000256" key="1">
    <source>
        <dbReference type="PROSITE-ProRule" id="PRU00047"/>
    </source>
</evidence>
<evidence type="ECO:0000313" key="4">
    <source>
        <dbReference type="Proteomes" id="UP000245207"/>
    </source>
</evidence>
<evidence type="ECO:0000259" key="2">
    <source>
        <dbReference type="PROSITE" id="PS50158"/>
    </source>
</evidence>
<dbReference type="PROSITE" id="PS50158">
    <property type="entry name" value="ZF_CCHC"/>
    <property type="match status" value="1"/>
</dbReference>
<dbReference type="SUPFAM" id="SSF57756">
    <property type="entry name" value="Retrovirus zinc finger-like domains"/>
    <property type="match status" value="1"/>
</dbReference>
<dbReference type="PANTHER" id="PTHR35046">
    <property type="entry name" value="ZINC KNUCKLE (CCHC-TYPE) FAMILY PROTEIN"/>
    <property type="match status" value="1"/>
</dbReference>
<dbReference type="EMBL" id="PKPP01011322">
    <property type="protein sequence ID" value="PWA44345.1"/>
    <property type="molecule type" value="Genomic_DNA"/>
</dbReference>
<accession>A0A2U1L5T1</accession>
<protein>
    <recommendedName>
        <fullName evidence="2">CCHC-type domain-containing protein</fullName>
    </recommendedName>
</protein>
<comment type="caution">
    <text evidence="3">The sequence shown here is derived from an EMBL/GenBank/DDBJ whole genome shotgun (WGS) entry which is preliminary data.</text>
</comment>
<dbReference type="SMART" id="SM00343">
    <property type="entry name" value="ZnF_C2HC"/>
    <property type="match status" value="1"/>
</dbReference>
<dbReference type="Proteomes" id="UP000245207">
    <property type="component" value="Unassembled WGS sequence"/>
</dbReference>
<dbReference type="PANTHER" id="PTHR35046:SF9">
    <property type="entry name" value="RNA-DIRECTED DNA POLYMERASE"/>
    <property type="match status" value="1"/>
</dbReference>
<feature type="domain" description="CCHC-type" evidence="2">
    <location>
        <begin position="122"/>
        <end position="137"/>
    </location>
</feature>
<dbReference type="Pfam" id="PF03732">
    <property type="entry name" value="Retrotrans_gag"/>
    <property type="match status" value="1"/>
</dbReference>